<dbReference type="InterPro" id="IPR001497">
    <property type="entry name" value="MethylDNA_cys_MeTrfase_AS"/>
</dbReference>
<keyword evidence="5 11" id="KW-0808">Transferase</keyword>
<evidence type="ECO:0000256" key="8">
    <source>
        <dbReference type="ARBA" id="ARBA00049348"/>
    </source>
</evidence>
<dbReference type="GO" id="GO:0032259">
    <property type="term" value="P:methylation"/>
    <property type="evidence" value="ECO:0007669"/>
    <property type="project" value="UniProtKB-KW"/>
</dbReference>
<evidence type="ECO:0000256" key="5">
    <source>
        <dbReference type="ARBA" id="ARBA00022679"/>
    </source>
</evidence>
<evidence type="ECO:0000256" key="7">
    <source>
        <dbReference type="ARBA" id="ARBA00023204"/>
    </source>
</evidence>
<comment type="catalytic activity">
    <reaction evidence="1">
        <text>a 4-O-methyl-thymidine in DNA + L-cysteinyl-[protein] = a thymidine in DNA + S-methyl-L-cysteinyl-[protein]</text>
        <dbReference type="Rhea" id="RHEA:53428"/>
        <dbReference type="Rhea" id="RHEA-COMP:10131"/>
        <dbReference type="Rhea" id="RHEA-COMP:10132"/>
        <dbReference type="Rhea" id="RHEA-COMP:13555"/>
        <dbReference type="Rhea" id="RHEA-COMP:13556"/>
        <dbReference type="ChEBI" id="CHEBI:29950"/>
        <dbReference type="ChEBI" id="CHEBI:82612"/>
        <dbReference type="ChEBI" id="CHEBI:137386"/>
        <dbReference type="ChEBI" id="CHEBI:137387"/>
        <dbReference type="EC" id="2.1.1.63"/>
    </reaction>
</comment>
<dbReference type="EMBL" id="FMHG01000001">
    <property type="protein sequence ID" value="SCJ45779.1"/>
    <property type="molecule type" value="Genomic_DNA"/>
</dbReference>
<accession>A0A1C6GKG4</accession>
<dbReference type="EC" id="2.1.1.63" evidence="3"/>
<evidence type="ECO:0000256" key="6">
    <source>
        <dbReference type="ARBA" id="ARBA00022763"/>
    </source>
</evidence>
<dbReference type="InterPro" id="IPR036217">
    <property type="entry name" value="MethylDNA_cys_MeTrfase_DNAb"/>
</dbReference>
<evidence type="ECO:0000259" key="10">
    <source>
        <dbReference type="Pfam" id="PF02870"/>
    </source>
</evidence>
<dbReference type="CDD" id="cd06445">
    <property type="entry name" value="ATase"/>
    <property type="match status" value="1"/>
</dbReference>
<comment type="similarity">
    <text evidence="2">Belongs to the MGMT family.</text>
</comment>
<evidence type="ECO:0000256" key="3">
    <source>
        <dbReference type="ARBA" id="ARBA00011918"/>
    </source>
</evidence>
<protein>
    <recommendedName>
        <fullName evidence="3">methylated-DNA--[protein]-cysteine S-methyltransferase</fullName>
        <ecNumber evidence="3">2.1.1.63</ecNumber>
    </recommendedName>
</protein>
<evidence type="ECO:0000256" key="2">
    <source>
        <dbReference type="ARBA" id="ARBA00008711"/>
    </source>
</evidence>
<dbReference type="AlphaFoldDB" id="A0A1C6GKG4"/>
<dbReference type="PROSITE" id="PS00374">
    <property type="entry name" value="MGMT"/>
    <property type="match status" value="1"/>
</dbReference>
<dbReference type="Gene3D" id="3.30.160.70">
    <property type="entry name" value="Methylated DNA-protein cysteine methyltransferase domain"/>
    <property type="match status" value="1"/>
</dbReference>
<dbReference type="InterPro" id="IPR014048">
    <property type="entry name" value="MethylDNA_cys_MeTrfase_DNA-bd"/>
</dbReference>
<reference evidence="11" key="1">
    <citation type="submission" date="2015-09" db="EMBL/GenBank/DDBJ databases">
        <authorList>
            <consortium name="Pathogen Informatics"/>
        </authorList>
    </citation>
    <scope>NUCLEOTIDE SEQUENCE</scope>
    <source>
        <strain evidence="11">2789STDY5834896</strain>
    </source>
</reference>
<feature type="domain" description="Methylguanine DNA methyltransferase ribonuclease-like" evidence="10">
    <location>
        <begin position="5"/>
        <end position="66"/>
    </location>
</feature>
<sequence>MYIYRYRSVAGPLWFLEKDGAICGLYLRPNTCFNGAQPACTPLIQQAVEQVADYLAGRRYNFSVPILLEGTHFQKKVWQTVAAIPYGRRYTYAQVAQMIGSRSPRAVGAANGQNPVSLIVPCHRLVGTAGDLRGYAGGLPMKQALLDMEQAVLHGGSWGGFDAVCRQRWDQLTAVEQERLQK</sequence>
<gene>
    <name evidence="11" type="primary">adaB_1</name>
    <name evidence="11" type="ORF">SAMEA3545359_00429</name>
</gene>
<dbReference type="Pfam" id="PF01035">
    <property type="entry name" value="DNA_binding_1"/>
    <property type="match status" value="1"/>
</dbReference>
<dbReference type="InterPro" id="IPR008332">
    <property type="entry name" value="MethylG_MeTrfase_N"/>
</dbReference>
<proteinExistence type="inferred from homology"/>
<dbReference type="GO" id="GO:0003908">
    <property type="term" value="F:methylated-DNA-[protein]-cysteine S-methyltransferase activity"/>
    <property type="evidence" value="ECO:0007669"/>
    <property type="project" value="UniProtKB-EC"/>
</dbReference>
<dbReference type="Gene3D" id="1.10.10.10">
    <property type="entry name" value="Winged helix-like DNA-binding domain superfamily/Winged helix DNA-binding domain"/>
    <property type="match status" value="1"/>
</dbReference>
<dbReference type="Pfam" id="PF02870">
    <property type="entry name" value="Methyltransf_1N"/>
    <property type="match status" value="1"/>
</dbReference>
<dbReference type="InterPro" id="IPR036388">
    <property type="entry name" value="WH-like_DNA-bd_sf"/>
</dbReference>
<evidence type="ECO:0000259" key="9">
    <source>
        <dbReference type="Pfam" id="PF01035"/>
    </source>
</evidence>
<keyword evidence="4 11" id="KW-0489">Methyltransferase</keyword>
<evidence type="ECO:0000313" key="11">
    <source>
        <dbReference type="EMBL" id="SCJ45779.1"/>
    </source>
</evidence>
<organism evidence="11">
    <name type="scientific">uncultured Anaerotruncus sp</name>
    <dbReference type="NCBI Taxonomy" id="905011"/>
    <lineage>
        <taxon>Bacteria</taxon>
        <taxon>Bacillati</taxon>
        <taxon>Bacillota</taxon>
        <taxon>Clostridia</taxon>
        <taxon>Eubacteriales</taxon>
        <taxon>Oscillospiraceae</taxon>
        <taxon>Anaerotruncus</taxon>
        <taxon>environmental samples</taxon>
    </lineage>
</organism>
<feature type="domain" description="Methylated-DNA-[protein]-cysteine S-methyltransferase DNA binding" evidence="9">
    <location>
        <begin position="73"/>
        <end position="150"/>
    </location>
</feature>
<name>A0A1C6GKG4_9FIRM</name>
<dbReference type="NCBIfam" id="TIGR00589">
    <property type="entry name" value="ogt"/>
    <property type="match status" value="1"/>
</dbReference>
<dbReference type="SUPFAM" id="SSF53155">
    <property type="entry name" value="Methylated DNA-protein cysteine methyltransferase domain"/>
    <property type="match status" value="1"/>
</dbReference>
<dbReference type="PANTHER" id="PTHR10815:SF13">
    <property type="entry name" value="METHYLATED-DNA--PROTEIN-CYSTEINE METHYLTRANSFERASE"/>
    <property type="match status" value="1"/>
</dbReference>
<evidence type="ECO:0000256" key="1">
    <source>
        <dbReference type="ARBA" id="ARBA00001286"/>
    </source>
</evidence>
<dbReference type="GO" id="GO:0006281">
    <property type="term" value="P:DNA repair"/>
    <property type="evidence" value="ECO:0007669"/>
    <property type="project" value="UniProtKB-KW"/>
</dbReference>
<keyword evidence="7" id="KW-0234">DNA repair</keyword>
<dbReference type="SUPFAM" id="SSF46767">
    <property type="entry name" value="Methylated DNA-protein cysteine methyltransferase, C-terminal domain"/>
    <property type="match status" value="1"/>
</dbReference>
<comment type="catalytic activity">
    <reaction evidence="8">
        <text>a 6-O-methyl-2'-deoxyguanosine in DNA + L-cysteinyl-[protein] = S-methyl-L-cysteinyl-[protein] + a 2'-deoxyguanosine in DNA</text>
        <dbReference type="Rhea" id="RHEA:24000"/>
        <dbReference type="Rhea" id="RHEA-COMP:10131"/>
        <dbReference type="Rhea" id="RHEA-COMP:10132"/>
        <dbReference type="Rhea" id="RHEA-COMP:11367"/>
        <dbReference type="Rhea" id="RHEA-COMP:11368"/>
        <dbReference type="ChEBI" id="CHEBI:29950"/>
        <dbReference type="ChEBI" id="CHEBI:82612"/>
        <dbReference type="ChEBI" id="CHEBI:85445"/>
        <dbReference type="ChEBI" id="CHEBI:85448"/>
        <dbReference type="EC" id="2.1.1.63"/>
    </reaction>
</comment>
<dbReference type="FunFam" id="1.10.10.10:FF:000214">
    <property type="entry name" value="Methylated-DNA--protein-cysteine methyltransferase"/>
    <property type="match status" value="1"/>
</dbReference>
<dbReference type="PANTHER" id="PTHR10815">
    <property type="entry name" value="METHYLATED-DNA--PROTEIN-CYSTEINE METHYLTRANSFERASE"/>
    <property type="match status" value="1"/>
</dbReference>
<keyword evidence="6" id="KW-0227">DNA damage</keyword>
<dbReference type="InterPro" id="IPR036631">
    <property type="entry name" value="MGMT_N_sf"/>
</dbReference>
<evidence type="ECO:0000256" key="4">
    <source>
        <dbReference type="ARBA" id="ARBA00022603"/>
    </source>
</evidence>